<evidence type="ECO:0000313" key="1">
    <source>
        <dbReference type="EMBL" id="CAG7870574.1"/>
    </source>
</evidence>
<reference evidence="1 2" key="1">
    <citation type="submission" date="2021-07" db="EMBL/GenBank/DDBJ databases">
        <authorList>
            <consortium name="Genoscope - CEA"/>
            <person name="William W."/>
        </authorList>
    </citation>
    <scope>NUCLEOTIDE SEQUENCE [LARGE SCALE GENOMIC DNA]</scope>
</reference>
<evidence type="ECO:0000313" key="2">
    <source>
        <dbReference type="Proteomes" id="UP000694005"/>
    </source>
</evidence>
<dbReference type="Proteomes" id="UP000694005">
    <property type="component" value="Chromosome A06"/>
</dbReference>
<dbReference type="EMBL" id="LS974622">
    <property type="protein sequence ID" value="CAG7870574.1"/>
    <property type="molecule type" value="Genomic_DNA"/>
</dbReference>
<organism evidence="1 2">
    <name type="scientific">Brassica campestris</name>
    <name type="common">Field mustard</name>
    <dbReference type="NCBI Taxonomy" id="3711"/>
    <lineage>
        <taxon>Eukaryota</taxon>
        <taxon>Viridiplantae</taxon>
        <taxon>Streptophyta</taxon>
        <taxon>Embryophyta</taxon>
        <taxon>Tracheophyta</taxon>
        <taxon>Spermatophyta</taxon>
        <taxon>Magnoliopsida</taxon>
        <taxon>eudicotyledons</taxon>
        <taxon>Gunneridae</taxon>
        <taxon>Pentapetalae</taxon>
        <taxon>rosids</taxon>
        <taxon>malvids</taxon>
        <taxon>Brassicales</taxon>
        <taxon>Brassicaceae</taxon>
        <taxon>Brassiceae</taxon>
        <taxon>Brassica</taxon>
    </lineage>
</organism>
<feature type="non-terminal residue" evidence="1">
    <location>
        <position position="1"/>
    </location>
</feature>
<name>A0A8D9D7U1_BRACM</name>
<dbReference type="Gramene" id="A06p28140.2_BraZ1">
    <property type="protein sequence ID" value="A06p28140.2_BraZ1.CDS"/>
    <property type="gene ID" value="A06g28140.2_BraZ1"/>
</dbReference>
<sequence>QSPDLKTSLSWSKTWLGESGSWNLTKLRKMKTQRSWTSELVAGRDPGEARLKWVIRMDHGRTMYRSGNRPRDLEELKKIKEASLTQCITAGRCMQLNVAPWAVWSISLSWVSWRSAQLSWTECSSHGQLGRVWTVAGPCGRPGCADGLVSSWD</sequence>
<proteinExistence type="predicted"/>
<accession>A0A8D9D7U1</accession>
<gene>
    <name evidence="1" type="ORF">BRAPAZ1V2_A06P28140.2</name>
</gene>
<protein>
    <submittedName>
        <fullName evidence="1">Uncharacterized protein</fullName>
    </submittedName>
</protein>
<dbReference type="AlphaFoldDB" id="A0A8D9D7U1"/>